<organism evidence="1 2">
    <name type="scientific">Pontibacter ramchanderi</name>
    <dbReference type="NCBI Taxonomy" id="1179743"/>
    <lineage>
        <taxon>Bacteria</taxon>
        <taxon>Pseudomonadati</taxon>
        <taxon>Bacteroidota</taxon>
        <taxon>Cytophagia</taxon>
        <taxon>Cytophagales</taxon>
        <taxon>Hymenobacteraceae</taxon>
        <taxon>Pontibacter</taxon>
    </lineage>
</organism>
<keyword evidence="2" id="KW-1185">Reference proteome</keyword>
<dbReference type="AlphaFoldDB" id="A0A2N3U6M0"/>
<protein>
    <submittedName>
        <fullName evidence="1">Uncharacterized protein</fullName>
    </submittedName>
</protein>
<dbReference type="EMBL" id="PJMU01000008">
    <property type="protein sequence ID" value="PKV62399.1"/>
    <property type="molecule type" value="Genomic_DNA"/>
</dbReference>
<evidence type="ECO:0000313" key="2">
    <source>
        <dbReference type="Proteomes" id="UP000233782"/>
    </source>
</evidence>
<sequence length="341" mass="39706">MKCEACILREVEVEVSPNEDLGGSIWDTYPVYNPYRVCAECYNRLINFALRPLELFNIVATHGHSHYLHDDFYDYQTGEATQPHIEVIDADKFTFPDFERIKNDLNRLIDFSFVQHFTEDYVISQLKQFDKHEVLASLQERVRYNRAINYKAYIVAGRVVGRAAEEWIKEEWANRQENELYLFAEPIAKCIEFDKAFEIISRELENGDDRFLSENVSALLYFQSDKTLDWIEGVSSRIKNVSSAWGQLAASSQFSWDRANKWLAIGRPLSLVALDALIFCTTTGERLNQSLWLRNLQPKLVDNPKPETVAKRLQDYLQNDRVPRTKAAVENIINNMFEIEL</sequence>
<comment type="caution">
    <text evidence="1">The sequence shown here is derived from an EMBL/GenBank/DDBJ whole genome shotgun (WGS) entry which is preliminary data.</text>
</comment>
<reference evidence="1 2" key="1">
    <citation type="submission" date="2017-12" db="EMBL/GenBank/DDBJ databases">
        <title>Genomic Encyclopedia of Type Strains, Phase III (KMG-III): the genomes of soil and plant-associated and newly described type strains.</title>
        <authorList>
            <person name="Whitman W."/>
        </authorList>
    </citation>
    <scope>NUCLEOTIDE SEQUENCE [LARGE SCALE GENOMIC DNA]</scope>
    <source>
        <strain evidence="1 2">LP43</strain>
    </source>
</reference>
<gene>
    <name evidence="1" type="ORF">BD749_3883</name>
</gene>
<proteinExistence type="predicted"/>
<name>A0A2N3U6M0_9BACT</name>
<dbReference type="OrthoDB" id="2875031at2"/>
<accession>A0A2N3U6M0</accession>
<dbReference type="Proteomes" id="UP000233782">
    <property type="component" value="Unassembled WGS sequence"/>
</dbReference>
<dbReference type="RefSeq" id="WP_143741289.1">
    <property type="nucleotide sequence ID" value="NZ_PJMU01000008.1"/>
</dbReference>
<evidence type="ECO:0000313" key="1">
    <source>
        <dbReference type="EMBL" id="PKV62399.1"/>
    </source>
</evidence>